<keyword evidence="3 8" id="KW-0349">Heme</keyword>
<dbReference type="AlphaFoldDB" id="A0AB34KMG9"/>
<keyword evidence="4 8" id="KW-0479">Metal-binding</keyword>
<keyword evidence="5 9" id="KW-0560">Oxidoreductase</keyword>
<gene>
    <name evidence="11" type="ORF">WHR41_05449</name>
</gene>
<feature type="binding site" description="axial binding residue" evidence="8">
    <location>
        <position position="454"/>
    </location>
    <ligand>
        <name>heme</name>
        <dbReference type="ChEBI" id="CHEBI:30413"/>
    </ligand>
    <ligandPart>
        <name>Fe</name>
        <dbReference type="ChEBI" id="CHEBI:18248"/>
    </ligandPart>
</feature>
<comment type="caution">
    <text evidence="11">The sequence shown here is derived from an EMBL/GenBank/DDBJ whole genome shotgun (WGS) entry which is preliminary data.</text>
</comment>
<sequence>MDVLTAYRPAFLENVPVSIQVIAFGAIAISAYIAYSLLTIERPLKGFPVVALTERGLSPKWSWYSAGTETVAKGLKEHNAPFQVITGTGPKIILPNRFADELRAREELNFPKAFEKEFFVNYPGFDGHRQGLIDDWFIQEITRVKLTQSLNLITHDLVDETTAAVHDVFGEDTEWHTAALKDNVAEMVARLSSRVFLGLPLCRNRRWLDIAKDYTIDSFIGSQLMRIAPPILRPVSYWLIPNCTRLRKQVRDARKLIMPEVERRKERAQKALEAGQKPPKTADTIGWMYEVGRGRQVDYVAAQLSLSLAAIHTTTESTAQALIDICRFPEVVQPMREEIIQVISENGWTKASLQKLRLMDSFLKESQRFTPMSTLSMNRYVEKELELSDRTVLPVGSRFLVAAAFQDPSMYDEPEKFKAFRFSDKRQEPGQANAWGHVTTNSSHLGFGHGQHACPGRFFASNEIKVILCHLLLKYDFDLVDGEVPPTINFEVNKSISPKSKVSLRRRKEEIVLDLESPS</sequence>
<evidence type="ECO:0000256" key="10">
    <source>
        <dbReference type="SAM" id="Phobius"/>
    </source>
</evidence>
<dbReference type="GO" id="GO:0020037">
    <property type="term" value="F:heme binding"/>
    <property type="evidence" value="ECO:0007669"/>
    <property type="project" value="InterPro"/>
</dbReference>
<protein>
    <recommendedName>
        <fullName evidence="13">Cytochrome P450</fullName>
    </recommendedName>
</protein>
<dbReference type="InterPro" id="IPR002401">
    <property type="entry name" value="Cyt_P450_E_grp-I"/>
</dbReference>
<evidence type="ECO:0008006" key="13">
    <source>
        <dbReference type="Google" id="ProtNLM"/>
    </source>
</evidence>
<comment type="similarity">
    <text evidence="2 9">Belongs to the cytochrome P450 family.</text>
</comment>
<keyword evidence="10" id="KW-0472">Membrane</keyword>
<evidence type="ECO:0000256" key="9">
    <source>
        <dbReference type="RuleBase" id="RU000461"/>
    </source>
</evidence>
<name>A0AB34KMG9_9PEZI</name>
<dbReference type="Pfam" id="PF00067">
    <property type="entry name" value="p450"/>
    <property type="match status" value="1"/>
</dbReference>
<dbReference type="RefSeq" id="XP_069229304.1">
    <property type="nucleotide sequence ID" value="XM_069374054.1"/>
</dbReference>
<evidence type="ECO:0000256" key="7">
    <source>
        <dbReference type="ARBA" id="ARBA00023033"/>
    </source>
</evidence>
<evidence type="ECO:0000256" key="3">
    <source>
        <dbReference type="ARBA" id="ARBA00022617"/>
    </source>
</evidence>
<dbReference type="GO" id="GO:0016705">
    <property type="term" value="F:oxidoreductase activity, acting on paired donors, with incorporation or reduction of molecular oxygen"/>
    <property type="evidence" value="ECO:0007669"/>
    <property type="project" value="InterPro"/>
</dbReference>
<dbReference type="Gene3D" id="1.10.630.10">
    <property type="entry name" value="Cytochrome P450"/>
    <property type="match status" value="1"/>
</dbReference>
<feature type="transmembrane region" description="Helical" evidence="10">
    <location>
        <begin position="17"/>
        <end position="38"/>
    </location>
</feature>
<dbReference type="GO" id="GO:0005506">
    <property type="term" value="F:iron ion binding"/>
    <property type="evidence" value="ECO:0007669"/>
    <property type="project" value="InterPro"/>
</dbReference>
<organism evidence="11 12">
    <name type="scientific">Cladosporium halotolerans</name>
    <dbReference type="NCBI Taxonomy" id="1052096"/>
    <lineage>
        <taxon>Eukaryota</taxon>
        <taxon>Fungi</taxon>
        <taxon>Dikarya</taxon>
        <taxon>Ascomycota</taxon>
        <taxon>Pezizomycotina</taxon>
        <taxon>Dothideomycetes</taxon>
        <taxon>Dothideomycetidae</taxon>
        <taxon>Cladosporiales</taxon>
        <taxon>Cladosporiaceae</taxon>
        <taxon>Cladosporium</taxon>
    </lineage>
</organism>
<evidence type="ECO:0000256" key="2">
    <source>
        <dbReference type="ARBA" id="ARBA00010617"/>
    </source>
</evidence>
<dbReference type="PANTHER" id="PTHR46206">
    <property type="entry name" value="CYTOCHROME P450"/>
    <property type="match status" value="1"/>
</dbReference>
<dbReference type="GO" id="GO:0004497">
    <property type="term" value="F:monooxygenase activity"/>
    <property type="evidence" value="ECO:0007669"/>
    <property type="project" value="UniProtKB-KW"/>
</dbReference>
<evidence type="ECO:0000256" key="4">
    <source>
        <dbReference type="ARBA" id="ARBA00022723"/>
    </source>
</evidence>
<dbReference type="EMBL" id="JAAQHG020000015">
    <property type="protein sequence ID" value="KAL1586199.1"/>
    <property type="molecule type" value="Genomic_DNA"/>
</dbReference>
<evidence type="ECO:0000313" key="12">
    <source>
        <dbReference type="Proteomes" id="UP000803884"/>
    </source>
</evidence>
<proteinExistence type="inferred from homology"/>
<dbReference type="SUPFAM" id="SSF48264">
    <property type="entry name" value="Cytochrome P450"/>
    <property type="match status" value="1"/>
</dbReference>
<comment type="cofactor">
    <cofactor evidence="1 8">
        <name>heme</name>
        <dbReference type="ChEBI" id="CHEBI:30413"/>
    </cofactor>
</comment>
<evidence type="ECO:0000256" key="5">
    <source>
        <dbReference type="ARBA" id="ARBA00023002"/>
    </source>
</evidence>
<accession>A0AB34KMG9</accession>
<dbReference type="GeneID" id="96006892"/>
<dbReference type="PROSITE" id="PS00086">
    <property type="entry name" value="CYTOCHROME_P450"/>
    <property type="match status" value="1"/>
</dbReference>
<keyword evidence="12" id="KW-1185">Reference proteome</keyword>
<keyword evidence="6 8" id="KW-0408">Iron</keyword>
<reference evidence="11 12" key="1">
    <citation type="journal article" date="2020" name="Microbiol. Resour. Announc.">
        <title>Draft Genome Sequence of a Cladosporium Species Isolated from the Mesophotic Ascidian Didemnum maculosum.</title>
        <authorList>
            <person name="Gioti A."/>
            <person name="Siaperas R."/>
            <person name="Nikolaivits E."/>
            <person name="Le Goff G."/>
            <person name="Ouazzani J."/>
            <person name="Kotoulas G."/>
            <person name="Topakas E."/>
        </authorList>
    </citation>
    <scope>NUCLEOTIDE SEQUENCE [LARGE SCALE GENOMIC DNA]</scope>
    <source>
        <strain evidence="11 12">TM138-S3</strain>
    </source>
</reference>
<dbReference type="CDD" id="cd11041">
    <property type="entry name" value="CYP503A1-like"/>
    <property type="match status" value="1"/>
</dbReference>
<keyword evidence="7 9" id="KW-0503">Monooxygenase</keyword>
<dbReference type="InterPro" id="IPR017972">
    <property type="entry name" value="Cyt_P450_CS"/>
</dbReference>
<evidence type="ECO:0000256" key="8">
    <source>
        <dbReference type="PIRSR" id="PIRSR602401-1"/>
    </source>
</evidence>
<dbReference type="InterPro" id="IPR036396">
    <property type="entry name" value="Cyt_P450_sf"/>
</dbReference>
<dbReference type="PANTHER" id="PTHR46206:SF2">
    <property type="entry name" value="CYTOCHROME P450 MONOOXYGENASE AUSG-RELATED"/>
    <property type="match status" value="1"/>
</dbReference>
<keyword evidence="10" id="KW-0812">Transmembrane</keyword>
<evidence type="ECO:0000256" key="6">
    <source>
        <dbReference type="ARBA" id="ARBA00023004"/>
    </source>
</evidence>
<evidence type="ECO:0000256" key="1">
    <source>
        <dbReference type="ARBA" id="ARBA00001971"/>
    </source>
</evidence>
<evidence type="ECO:0000313" key="11">
    <source>
        <dbReference type="EMBL" id="KAL1586199.1"/>
    </source>
</evidence>
<dbReference type="Proteomes" id="UP000803884">
    <property type="component" value="Unassembled WGS sequence"/>
</dbReference>
<dbReference type="PRINTS" id="PR00463">
    <property type="entry name" value="EP450I"/>
</dbReference>
<keyword evidence="10" id="KW-1133">Transmembrane helix</keyword>
<dbReference type="InterPro" id="IPR001128">
    <property type="entry name" value="Cyt_P450"/>
</dbReference>